<sequence>MISDDALNNRRKCYQTKIKMANRMASQNVYLEIDDIEVSETHLDADGGNVIIMTENSSKRRGERYYSWTKHLTLKLIELVKLHYSRLTDKRYKKQAWIDIWDALKPFSTEYELTLRQVEKKWRNLHHSYNRTIEQQRKLGKNKVRQKEYFEEIDEICGSKPSDQNLLVSDQCILPISTKDSKQQTPDRSFQMENGLHGSPIVTEISEAVEIPEKVGGPRTFPTTIESVVKELIEENRKSLSNEQKKIEVMEKDTEERKGFNKGILAAINKRTEVIDRQQASSLKVENILLMTQRYDDKLDRLENKMIKLENGMGRLETKIENYLHKLDKLL</sequence>
<protein>
    <recommendedName>
        <fullName evidence="2">Myb/SANT-like DNA-binding domain-containing protein</fullName>
    </recommendedName>
</protein>
<organism evidence="3 4">
    <name type="scientific">Armadillidium nasatum</name>
    <dbReference type="NCBI Taxonomy" id="96803"/>
    <lineage>
        <taxon>Eukaryota</taxon>
        <taxon>Metazoa</taxon>
        <taxon>Ecdysozoa</taxon>
        <taxon>Arthropoda</taxon>
        <taxon>Crustacea</taxon>
        <taxon>Multicrustacea</taxon>
        <taxon>Malacostraca</taxon>
        <taxon>Eumalacostraca</taxon>
        <taxon>Peracarida</taxon>
        <taxon>Isopoda</taxon>
        <taxon>Oniscidea</taxon>
        <taxon>Crinocheta</taxon>
        <taxon>Armadillidiidae</taxon>
        <taxon>Armadillidium</taxon>
    </lineage>
</organism>
<dbReference type="Gene3D" id="1.10.10.60">
    <property type="entry name" value="Homeodomain-like"/>
    <property type="match status" value="1"/>
</dbReference>
<accession>A0A5N5T5E2</accession>
<dbReference type="Proteomes" id="UP000326759">
    <property type="component" value="Unassembled WGS sequence"/>
</dbReference>
<dbReference type="Pfam" id="PF13837">
    <property type="entry name" value="Myb_DNA-bind_4"/>
    <property type="match status" value="1"/>
</dbReference>
<evidence type="ECO:0000259" key="2">
    <source>
        <dbReference type="Pfam" id="PF13837"/>
    </source>
</evidence>
<gene>
    <name evidence="3" type="ORF">Anas_03554</name>
</gene>
<evidence type="ECO:0000256" key="1">
    <source>
        <dbReference type="SAM" id="Coils"/>
    </source>
</evidence>
<feature type="coiled-coil region" evidence="1">
    <location>
        <begin position="285"/>
        <end position="319"/>
    </location>
</feature>
<name>A0A5N5T5E2_9CRUS</name>
<keyword evidence="4" id="KW-1185">Reference proteome</keyword>
<dbReference type="InterPro" id="IPR044822">
    <property type="entry name" value="Myb_DNA-bind_4"/>
</dbReference>
<dbReference type="OrthoDB" id="10299496at2759"/>
<evidence type="ECO:0000313" key="3">
    <source>
        <dbReference type="EMBL" id="KAB7501766.1"/>
    </source>
</evidence>
<reference evidence="3 4" key="1">
    <citation type="journal article" date="2019" name="PLoS Biol.">
        <title>Sex chromosomes control vertical transmission of feminizing Wolbachia symbionts in an isopod.</title>
        <authorList>
            <person name="Becking T."/>
            <person name="Chebbi M.A."/>
            <person name="Giraud I."/>
            <person name="Moumen B."/>
            <person name="Laverre T."/>
            <person name="Caubet Y."/>
            <person name="Peccoud J."/>
            <person name="Gilbert C."/>
            <person name="Cordaux R."/>
        </authorList>
    </citation>
    <scope>NUCLEOTIDE SEQUENCE [LARGE SCALE GENOMIC DNA]</scope>
    <source>
        <strain evidence="3">ANa2</strain>
        <tissue evidence="3">Whole body excluding digestive tract and cuticle</tissue>
    </source>
</reference>
<comment type="caution">
    <text evidence="3">The sequence shown here is derived from an EMBL/GenBank/DDBJ whole genome shotgun (WGS) entry which is preliminary data.</text>
</comment>
<feature type="domain" description="Myb/SANT-like DNA-binding" evidence="2">
    <location>
        <begin position="67"/>
        <end position="156"/>
    </location>
</feature>
<keyword evidence="1" id="KW-0175">Coiled coil</keyword>
<dbReference type="EMBL" id="SEYY01009576">
    <property type="protein sequence ID" value="KAB7501766.1"/>
    <property type="molecule type" value="Genomic_DNA"/>
</dbReference>
<proteinExistence type="predicted"/>
<evidence type="ECO:0000313" key="4">
    <source>
        <dbReference type="Proteomes" id="UP000326759"/>
    </source>
</evidence>
<dbReference type="AlphaFoldDB" id="A0A5N5T5E2"/>